<protein>
    <submittedName>
        <fullName evidence="4">SAM-dependent methyltransferase</fullName>
    </submittedName>
</protein>
<dbReference type="Gene3D" id="3.40.50.150">
    <property type="entry name" value="Vaccinia Virus protein VP39"/>
    <property type="match status" value="1"/>
</dbReference>
<dbReference type="PANTHER" id="PTHR43861">
    <property type="entry name" value="TRANS-ACONITATE 2-METHYLTRANSFERASE-RELATED"/>
    <property type="match status" value="1"/>
</dbReference>
<evidence type="ECO:0000313" key="4">
    <source>
        <dbReference type="EMBL" id="AOZ95367.1"/>
    </source>
</evidence>
<organism evidence="4 5">
    <name type="scientific">Butyrivibrio hungatei</name>
    <dbReference type="NCBI Taxonomy" id="185008"/>
    <lineage>
        <taxon>Bacteria</taxon>
        <taxon>Bacillati</taxon>
        <taxon>Bacillota</taxon>
        <taxon>Clostridia</taxon>
        <taxon>Lachnospirales</taxon>
        <taxon>Lachnospiraceae</taxon>
        <taxon>Butyrivibrio</taxon>
    </lineage>
</organism>
<dbReference type="EMBL" id="CP017831">
    <property type="protein sequence ID" value="AOZ95367.1"/>
    <property type="molecule type" value="Genomic_DNA"/>
</dbReference>
<dbReference type="OrthoDB" id="9804312at2"/>
<accession>A0A1D9NYE6</accession>
<sequence length="195" mass="21708">MTDNNVEYYNINADSFFAGSVAADMKEEQDSFLAYVPEGGRILDAGCGSGRDSKAFLDAGFDVVSFDASKEMRKRASEYIGREVLDMRFDEISFDNVFDGIWASASLLHVPMEELPETFNKLNKALKPGGALYASFKYGDGTKMRGERKFSDFNEKSVIPLFENAGFEIVRNSVGNDNRPGRGEEMWVCVVGIKK</sequence>
<keyword evidence="5" id="KW-1185">Reference proteome</keyword>
<keyword evidence="1 4" id="KW-0489">Methyltransferase</keyword>
<gene>
    <name evidence="4" type="ORF">bhn_I0333</name>
</gene>
<dbReference type="RefSeq" id="WP_071175151.1">
    <property type="nucleotide sequence ID" value="NZ_CP017831.1"/>
</dbReference>
<evidence type="ECO:0000256" key="2">
    <source>
        <dbReference type="ARBA" id="ARBA00022679"/>
    </source>
</evidence>
<name>A0A1D9NYE6_9FIRM</name>
<reference evidence="5" key="1">
    <citation type="submission" date="2016-10" db="EMBL/GenBank/DDBJ databases">
        <title>The complete genome sequence of the rumen bacterium Butyrivibrio hungatei MB2003.</title>
        <authorList>
            <person name="Palevich N."/>
            <person name="Kelly W.J."/>
            <person name="Leahy S.C."/>
            <person name="Altermann E."/>
            <person name="Rakonjac J."/>
            <person name="Attwood G.T."/>
        </authorList>
    </citation>
    <scope>NUCLEOTIDE SEQUENCE [LARGE SCALE GENOMIC DNA]</scope>
    <source>
        <strain evidence="5">MB2003</strain>
    </source>
</reference>
<dbReference type="Pfam" id="PF13649">
    <property type="entry name" value="Methyltransf_25"/>
    <property type="match status" value="1"/>
</dbReference>
<evidence type="ECO:0000313" key="5">
    <source>
        <dbReference type="Proteomes" id="UP000179284"/>
    </source>
</evidence>
<dbReference type="AlphaFoldDB" id="A0A1D9NYE6"/>
<evidence type="ECO:0000256" key="1">
    <source>
        <dbReference type="ARBA" id="ARBA00022603"/>
    </source>
</evidence>
<feature type="domain" description="Methyltransferase" evidence="3">
    <location>
        <begin position="42"/>
        <end position="130"/>
    </location>
</feature>
<dbReference type="InterPro" id="IPR029063">
    <property type="entry name" value="SAM-dependent_MTases_sf"/>
</dbReference>
<proteinExistence type="predicted"/>
<dbReference type="SUPFAM" id="SSF53335">
    <property type="entry name" value="S-adenosyl-L-methionine-dependent methyltransferases"/>
    <property type="match status" value="1"/>
</dbReference>
<dbReference type="Proteomes" id="UP000179284">
    <property type="component" value="Chromosome I"/>
</dbReference>
<dbReference type="KEGG" id="bhu:bhn_I0333"/>
<keyword evidence="2" id="KW-0808">Transferase</keyword>
<dbReference type="InterPro" id="IPR041698">
    <property type="entry name" value="Methyltransf_25"/>
</dbReference>
<evidence type="ECO:0000259" key="3">
    <source>
        <dbReference type="Pfam" id="PF13649"/>
    </source>
</evidence>
<dbReference type="CDD" id="cd02440">
    <property type="entry name" value="AdoMet_MTases"/>
    <property type="match status" value="1"/>
</dbReference>
<dbReference type="GO" id="GO:0008168">
    <property type="term" value="F:methyltransferase activity"/>
    <property type="evidence" value="ECO:0007669"/>
    <property type="project" value="UniProtKB-KW"/>
</dbReference>
<dbReference type="PANTHER" id="PTHR43861:SF1">
    <property type="entry name" value="TRANS-ACONITATE 2-METHYLTRANSFERASE"/>
    <property type="match status" value="1"/>
</dbReference>
<dbReference type="GO" id="GO:0032259">
    <property type="term" value="P:methylation"/>
    <property type="evidence" value="ECO:0007669"/>
    <property type="project" value="UniProtKB-KW"/>
</dbReference>